<feature type="disulfide bond" evidence="8">
    <location>
        <begin position="76"/>
        <end position="91"/>
    </location>
</feature>
<feature type="repeat" description="TNFR-Cys" evidence="8">
    <location>
        <begin position="75"/>
        <end position="116"/>
    </location>
</feature>
<dbReference type="CDD" id="cd10575">
    <property type="entry name" value="TNFRSF6B"/>
    <property type="match status" value="1"/>
</dbReference>
<organism evidence="10 11">
    <name type="scientific">Albula glossodonta</name>
    <name type="common">roundjaw bonefish</name>
    <dbReference type="NCBI Taxonomy" id="121402"/>
    <lineage>
        <taxon>Eukaryota</taxon>
        <taxon>Metazoa</taxon>
        <taxon>Chordata</taxon>
        <taxon>Craniata</taxon>
        <taxon>Vertebrata</taxon>
        <taxon>Euteleostomi</taxon>
        <taxon>Actinopterygii</taxon>
        <taxon>Neopterygii</taxon>
        <taxon>Teleostei</taxon>
        <taxon>Albuliformes</taxon>
        <taxon>Albulidae</taxon>
        <taxon>Albula</taxon>
    </lineage>
</organism>
<evidence type="ECO:0000256" key="1">
    <source>
        <dbReference type="ARBA" id="ARBA00004613"/>
    </source>
</evidence>
<dbReference type="SMART" id="SM00208">
    <property type="entry name" value="TNFR"/>
    <property type="match status" value="4"/>
</dbReference>
<proteinExistence type="predicted"/>
<keyword evidence="11" id="KW-1185">Reference proteome</keyword>
<keyword evidence="4" id="KW-0732">Signal</keyword>
<gene>
    <name evidence="10" type="ORF">JZ751_017565</name>
</gene>
<name>A0A8T2PKU8_9TELE</name>
<keyword evidence="6 8" id="KW-1015">Disulfide bond</keyword>
<dbReference type="InterPro" id="IPR001368">
    <property type="entry name" value="TNFR/NGFR_Cys_rich_reg"/>
</dbReference>
<dbReference type="SUPFAM" id="SSF57586">
    <property type="entry name" value="TNF receptor-like"/>
    <property type="match status" value="2"/>
</dbReference>
<dbReference type="GO" id="GO:0005576">
    <property type="term" value="C:extracellular region"/>
    <property type="evidence" value="ECO:0007669"/>
    <property type="project" value="UniProtKB-SubCell"/>
</dbReference>
<dbReference type="PANTHER" id="PTHR23097">
    <property type="entry name" value="TUMOR NECROSIS FACTOR RECEPTOR SUPERFAMILY MEMBER"/>
    <property type="match status" value="1"/>
</dbReference>
<comment type="subcellular location">
    <subcellularLocation>
        <location evidence="1">Secreted</location>
    </subcellularLocation>
</comment>
<keyword evidence="3" id="KW-0053">Apoptosis</keyword>
<evidence type="ECO:0000313" key="11">
    <source>
        <dbReference type="Proteomes" id="UP000824540"/>
    </source>
</evidence>
<dbReference type="AlphaFoldDB" id="A0A8T2PKU8"/>
<dbReference type="Proteomes" id="UP000824540">
    <property type="component" value="Unassembled WGS sequence"/>
</dbReference>
<evidence type="ECO:0000256" key="7">
    <source>
        <dbReference type="ARBA" id="ARBA00023180"/>
    </source>
</evidence>
<evidence type="ECO:0000256" key="8">
    <source>
        <dbReference type="PROSITE-ProRule" id="PRU00206"/>
    </source>
</evidence>
<keyword evidence="5" id="KW-0677">Repeat</keyword>
<dbReference type="GO" id="GO:0006915">
    <property type="term" value="P:apoptotic process"/>
    <property type="evidence" value="ECO:0007669"/>
    <property type="project" value="UniProtKB-KW"/>
</dbReference>
<dbReference type="Gene3D" id="2.10.50.10">
    <property type="entry name" value="Tumor Necrosis Factor Receptor, subunit A, domain 2"/>
    <property type="match status" value="3"/>
</dbReference>
<evidence type="ECO:0000256" key="5">
    <source>
        <dbReference type="ARBA" id="ARBA00022737"/>
    </source>
</evidence>
<dbReference type="Pfam" id="PF00020">
    <property type="entry name" value="TNFR_c6"/>
    <property type="match status" value="3"/>
</dbReference>
<dbReference type="PROSITE" id="PS50050">
    <property type="entry name" value="TNFR_NGFR_2"/>
    <property type="match status" value="1"/>
</dbReference>
<dbReference type="PANTHER" id="PTHR23097:SF116">
    <property type="entry name" value="TUMOR NECROSIS FACTOR RECEPTOR SUPERFAMILY MEMBER 6B"/>
    <property type="match status" value="1"/>
</dbReference>
<reference evidence="10" key="1">
    <citation type="thesis" date="2021" institute="BYU ScholarsArchive" country="Provo, UT, USA">
        <title>Applications of and Algorithms for Genome Assembly and Genomic Analyses with an Emphasis on Marine Teleosts.</title>
        <authorList>
            <person name="Pickett B.D."/>
        </authorList>
    </citation>
    <scope>NUCLEOTIDE SEQUENCE</scope>
    <source>
        <strain evidence="10">HI-2016</strain>
    </source>
</reference>
<evidence type="ECO:0000313" key="10">
    <source>
        <dbReference type="EMBL" id="KAG9352989.1"/>
    </source>
</evidence>
<protein>
    <recommendedName>
        <fullName evidence="9">TNFR-Cys domain-containing protein</fullName>
    </recommendedName>
</protein>
<evidence type="ECO:0000256" key="6">
    <source>
        <dbReference type="ARBA" id="ARBA00023157"/>
    </source>
</evidence>
<evidence type="ECO:0000256" key="4">
    <source>
        <dbReference type="ARBA" id="ARBA00022729"/>
    </source>
</evidence>
<feature type="domain" description="TNFR-Cys" evidence="9">
    <location>
        <begin position="75"/>
        <end position="116"/>
    </location>
</feature>
<dbReference type="EMBL" id="JAFBMS010000004">
    <property type="protein sequence ID" value="KAG9352989.1"/>
    <property type="molecule type" value="Genomic_DNA"/>
</dbReference>
<keyword evidence="2" id="KW-0964">Secreted</keyword>
<evidence type="ECO:0000256" key="2">
    <source>
        <dbReference type="ARBA" id="ARBA00022525"/>
    </source>
</evidence>
<comment type="caution">
    <text evidence="10">The sequence shown here is derived from an EMBL/GenBank/DDBJ whole genome shotgun (WGS) entry which is preliminary data.</text>
</comment>
<keyword evidence="7" id="KW-0325">Glycoprotein</keyword>
<accession>A0A8T2PKU8</accession>
<evidence type="ECO:0000259" key="9">
    <source>
        <dbReference type="PROSITE" id="PS50050"/>
    </source>
</evidence>
<dbReference type="InterPro" id="IPR052459">
    <property type="entry name" value="TNFRSF_decoy_receptor"/>
</dbReference>
<sequence>MVCTITGDDGKKMREILGSFLLLLAVAQHNCNQLTGKTYQRVDAVTGDSVTCEKCPPGTYVVSHCTKDQRTVCADCPERHYTEVWNYVNQCRYCNIFCTEDQYEKEKCSSTHNRVCECKAGYFLNYDLCFKHSECVPGEGVSQNGTAHTDVKCTPCSDGTFSSEHSSTKACQKHSECMSGERVIPGDEKHDTFCTACRDASQGGAVCNRAVLEFVFQAVLSPKHYKRLVRAIKRNPNDGSDLQQMLISLQKHTSDQPFVKVIIKLLDKAKLPSLKRKVERWFLHV</sequence>
<dbReference type="InterPro" id="IPR034023">
    <property type="entry name" value="TNFRSF6B_N"/>
</dbReference>
<evidence type="ECO:0000256" key="3">
    <source>
        <dbReference type="ARBA" id="ARBA00022703"/>
    </source>
</evidence>
<dbReference type="OrthoDB" id="9990004at2759"/>
<comment type="caution">
    <text evidence="8">Lacks conserved residue(s) required for the propagation of feature annotation.</text>
</comment>
<feature type="disulfide bond" evidence="8">
    <location>
        <begin position="98"/>
        <end position="116"/>
    </location>
</feature>